<sequence>MLIPISYYDELPLHLPKTAIIQGTGGCVWKDNALVDDSDDEEEDSVYSLSNGKDTDTGNSSGQYNLENKGKSKEEVIKEESDGKEDSDHSLNSEDKERDTGS</sequence>
<evidence type="ECO:0000313" key="2">
    <source>
        <dbReference type="EMBL" id="KAG2287661.1"/>
    </source>
</evidence>
<feature type="region of interest" description="Disordered" evidence="1">
    <location>
        <begin position="35"/>
        <end position="102"/>
    </location>
</feature>
<evidence type="ECO:0000313" key="3">
    <source>
        <dbReference type="Proteomes" id="UP000886595"/>
    </source>
</evidence>
<feature type="compositionally biased region" description="Acidic residues" evidence="1">
    <location>
        <begin position="35"/>
        <end position="45"/>
    </location>
</feature>
<accession>A0A8X7UT55</accession>
<comment type="caution">
    <text evidence="2">The sequence shown here is derived from an EMBL/GenBank/DDBJ whole genome shotgun (WGS) entry which is preliminary data.</text>
</comment>
<protein>
    <submittedName>
        <fullName evidence="2">Uncharacterized protein</fullName>
    </submittedName>
</protein>
<dbReference type="OrthoDB" id="1666376at2759"/>
<feature type="compositionally biased region" description="Basic and acidic residues" evidence="1">
    <location>
        <begin position="68"/>
        <end position="102"/>
    </location>
</feature>
<keyword evidence="3" id="KW-1185">Reference proteome</keyword>
<gene>
    <name evidence="2" type="ORF">Bca52824_047265</name>
</gene>
<organism evidence="2 3">
    <name type="scientific">Brassica carinata</name>
    <name type="common">Ethiopian mustard</name>
    <name type="synonym">Abyssinian cabbage</name>
    <dbReference type="NCBI Taxonomy" id="52824"/>
    <lineage>
        <taxon>Eukaryota</taxon>
        <taxon>Viridiplantae</taxon>
        <taxon>Streptophyta</taxon>
        <taxon>Embryophyta</taxon>
        <taxon>Tracheophyta</taxon>
        <taxon>Spermatophyta</taxon>
        <taxon>Magnoliopsida</taxon>
        <taxon>eudicotyledons</taxon>
        <taxon>Gunneridae</taxon>
        <taxon>Pentapetalae</taxon>
        <taxon>rosids</taxon>
        <taxon>malvids</taxon>
        <taxon>Brassicales</taxon>
        <taxon>Brassicaceae</taxon>
        <taxon>Brassiceae</taxon>
        <taxon>Brassica</taxon>
    </lineage>
</organism>
<feature type="compositionally biased region" description="Polar residues" evidence="1">
    <location>
        <begin position="47"/>
        <end position="66"/>
    </location>
</feature>
<name>A0A8X7UT55_BRACI</name>
<dbReference type="AlphaFoldDB" id="A0A8X7UT55"/>
<reference evidence="2 3" key="1">
    <citation type="submission" date="2020-02" db="EMBL/GenBank/DDBJ databases">
        <authorList>
            <person name="Ma Q."/>
            <person name="Huang Y."/>
            <person name="Song X."/>
            <person name="Pei D."/>
        </authorList>
    </citation>
    <scope>NUCLEOTIDE SEQUENCE [LARGE SCALE GENOMIC DNA]</scope>
    <source>
        <strain evidence="2">Sxm20200214</strain>
        <tissue evidence="2">Leaf</tissue>
    </source>
</reference>
<proteinExistence type="predicted"/>
<evidence type="ECO:0000256" key="1">
    <source>
        <dbReference type="SAM" id="MobiDB-lite"/>
    </source>
</evidence>
<dbReference type="EMBL" id="JAAMPC010000010">
    <property type="protein sequence ID" value="KAG2287661.1"/>
    <property type="molecule type" value="Genomic_DNA"/>
</dbReference>
<dbReference type="Proteomes" id="UP000886595">
    <property type="component" value="Unassembled WGS sequence"/>
</dbReference>